<evidence type="ECO:0000313" key="2">
    <source>
        <dbReference type="Proteomes" id="UP000297535"/>
    </source>
</evidence>
<dbReference type="EMBL" id="SRLB01000013">
    <property type="protein sequence ID" value="TGD97654.1"/>
    <property type="molecule type" value="Genomic_DNA"/>
</dbReference>
<name>A0A4Z0NNQ9_9HYPH</name>
<proteinExistence type="predicted"/>
<dbReference type="OrthoDB" id="7588907at2"/>
<reference evidence="1 2" key="1">
    <citation type="submission" date="2019-04" db="EMBL/GenBank/DDBJ databases">
        <authorList>
            <person name="Feng G."/>
            <person name="Zhu H."/>
        </authorList>
    </citation>
    <scope>NUCLEOTIDE SEQUENCE [LARGE SCALE GENOMIC DNA]</scope>
    <source>
        <strain evidence="1 2">6HR-1</strain>
    </source>
</reference>
<sequence length="80" mass="8385">MHIDDIIREKAAEDGQFAIAYAIQQLAHQLYRLGIGSASTDVGALEYVGGQVGKVADALNKVSLSMGEVATVRPPDESGA</sequence>
<protein>
    <submittedName>
        <fullName evidence="1">Uncharacterized protein</fullName>
    </submittedName>
</protein>
<dbReference type="RefSeq" id="WP_135416712.1">
    <property type="nucleotide sequence ID" value="NZ_SRLB01000013.1"/>
</dbReference>
<evidence type="ECO:0000313" key="1">
    <source>
        <dbReference type="EMBL" id="TGD97654.1"/>
    </source>
</evidence>
<comment type="caution">
    <text evidence="1">The sequence shown here is derived from an EMBL/GenBank/DDBJ whole genome shotgun (WGS) entry which is preliminary data.</text>
</comment>
<accession>A0A4Z0NNQ9</accession>
<keyword evidence="2" id="KW-1185">Reference proteome</keyword>
<dbReference type="AlphaFoldDB" id="A0A4Z0NNQ9"/>
<organism evidence="1 2">
    <name type="scientific">Methylobacterium nonmethylotrophicum</name>
    <dbReference type="NCBI Taxonomy" id="1141884"/>
    <lineage>
        <taxon>Bacteria</taxon>
        <taxon>Pseudomonadati</taxon>
        <taxon>Pseudomonadota</taxon>
        <taxon>Alphaproteobacteria</taxon>
        <taxon>Hyphomicrobiales</taxon>
        <taxon>Methylobacteriaceae</taxon>
        <taxon>Methylobacterium</taxon>
    </lineage>
</organism>
<gene>
    <name evidence="1" type="ORF">EU555_18625</name>
</gene>
<dbReference type="Proteomes" id="UP000297535">
    <property type="component" value="Unassembled WGS sequence"/>
</dbReference>